<evidence type="ECO:0000313" key="8">
    <source>
        <dbReference type="Proteomes" id="UP000694864"/>
    </source>
</evidence>
<evidence type="ECO:0000259" key="7">
    <source>
        <dbReference type="Pfam" id="PF04719"/>
    </source>
</evidence>
<organism evidence="8 9">
    <name type="scientific">Camelina sativa</name>
    <name type="common">False flax</name>
    <name type="synonym">Myagrum sativum</name>
    <dbReference type="NCBI Taxonomy" id="90675"/>
    <lineage>
        <taxon>Eukaryota</taxon>
        <taxon>Viridiplantae</taxon>
        <taxon>Streptophyta</taxon>
        <taxon>Embryophyta</taxon>
        <taxon>Tracheophyta</taxon>
        <taxon>Spermatophyta</taxon>
        <taxon>Magnoliopsida</taxon>
        <taxon>eudicotyledons</taxon>
        <taxon>Gunneridae</taxon>
        <taxon>Pentapetalae</taxon>
        <taxon>rosids</taxon>
        <taxon>malvids</taxon>
        <taxon>Brassicales</taxon>
        <taxon>Brassicaceae</taxon>
        <taxon>Camelineae</taxon>
        <taxon>Camelina</taxon>
    </lineage>
</organism>
<dbReference type="InterPro" id="IPR045127">
    <property type="entry name" value="TAF11-like"/>
</dbReference>
<dbReference type="RefSeq" id="XP_010439600.1">
    <property type="nucleotide sequence ID" value="XM_010441298.2"/>
</dbReference>
<comment type="similarity">
    <text evidence="2">Belongs to the TAF11 family.</text>
</comment>
<protein>
    <submittedName>
        <fullName evidence="9 10">Transcription initiation factor TFIID subunit 11</fullName>
    </submittedName>
</protein>
<evidence type="ECO:0000256" key="2">
    <source>
        <dbReference type="ARBA" id="ARBA00009788"/>
    </source>
</evidence>
<feature type="compositionally biased region" description="Acidic residues" evidence="6">
    <location>
        <begin position="11"/>
        <end position="20"/>
    </location>
</feature>
<feature type="compositionally biased region" description="Acidic residues" evidence="6">
    <location>
        <begin position="79"/>
        <end position="89"/>
    </location>
</feature>
<dbReference type="Proteomes" id="UP000694864">
    <property type="component" value="Chromosome 11"/>
</dbReference>
<gene>
    <name evidence="9 10" type="primary">LOC104723007</name>
</gene>
<dbReference type="InterPro" id="IPR009072">
    <property type="entry name" value="Histone-fold"/>
</dbReference>
<sequence length="212" mass="23643">MKHSKDPFEAAIEEEQEESAPESPVGGGGGGGGGGDGSEEGRTEIDQTQEEDERPVDVRRPAKKSKTSVAVAEARNKDDDEEEEEENMEVELTKYPTCADPAKMAKMQTILSQFTEDQMSRYESFRRSALQRPQMKKLLIGVTGSQKIGMPMIIVVCGIAKMFVGELVETARVVMAERKESGPIRPCHIRESYRRLKLEGKVPKRSVPRLFR</sequence>
<dbReference type="CDD" id="cd08048">
    <property type="entry name" value="HFD_TAF11"/>
    <property type="match status" value="1"/>
</dbReference>
<evidence type="ECO:0000256" key="1">
    <source>
        <dbReference type="ARBA" id="ARBA00004123"/>
    </source>
</evidence>
<keyword evidence="4" id="KW-0804">Transcription</keyword>
<evidence type="ECO:0000256" key="4">
    <source>
        <dbReference type="ARBA" id="ARBA00023163"/>
    </source>
</evidence>
<dbReference type="PANTHER" id="PTHR13218">
    <property type="entry name" value="TRANSCRIPTION INITIATION FACTOR TFIID SUBUNIT 11-RELATED"/>
    <property type="match status" value="1"/>
</dbReference>
<dbReference type="SUPFAM" id="SSF47113">
    <property type="entry name" value="Histone-fold"/>
    <property type="match status" value="1"/>
</dbReference>
<dbReference type="InterPro" id="IPR006809">
    <property type="entry name" value="TAFII28_dom"/>
</dbReference>
<reference evidence="8" key="2">
    <citation type="journal article" date="2014" name="Nat. Commun.">
        <title>The emerging biofuel crop Camelina sativa retains a highly undifferentiated hexaploid genome structure.</title>
        <authorList>
            <person name="Kagale S."/>
            <person name="Koh C."/>
            <person name="Nixon J."/>
            <person name="Bollina V."/>
            <person name="Clarke W.E."/>
            <person name="Tuteja R."/>
            <person name="Spillane C."/>
            <person name="Robinson S.J."/>
            <person name="Links M.G."/>
            <person name="Clarke C."/>
            <person name="Higgins E.E."/>
            <person name="Huebert T."/>
            <person name="Sharpe A.G."/>
            <person name="Parkin I.A."/>
        </authorList>
    </citation>
    <scope>NUCLEOTIDE SEQUENCE [LARGE SCALE GENOMIC DNA]</scope>
    <source>
        <strain evidence="8">r\DH55</strain>
    </source>
</reference>
<feature type="compositionally biased region" description="Gly residues" evidence="6">
    <location>
        <begin position="25"/>
        <end position="36"/>
    </location>
</feature>
<evidence type="ECO:0000313" key="9">
    <source>
        <dbReference type="RefSeq" id="XP_010439599.1"/>
    </source>
</evidence>
<evidence type="ECO:0000313" key="10">
    <source>
        <dbReference type="RefSeq" id="XP_010439600.1"/>
    </source>
</evidence>
<reference evidence="9 10" key="3">
    <citation type="submission" date="2025-05" db="UniProtKB">
        <authorList>
            <consortium name="RefSeq"/>
        </authorList>
    </citation>
    <scope>IDENTIFICATION</scope>
    <source>
        <tissue evidence="9 10">Leaf</tissue>
    </source>
</reference>
<keyword evidence="3" id="KW-0805">Transcription regulation</keyword>
<accession>A0ABM0UDK5</accession>
<keyword evidence="8" id="KW-1185">Reference proteome</keyword>
<feature type="region of interest" description="Disordered" evidence="6">
    <location>
        <begin position="1"/>
        <end position="91"/>
    </location>
</feature>
<dbReference type="Gene3D" id="1.10.20.10">
    <property type="entry name" value="Histone, subunit A"/>
    <property type="match status" value="1"/>
</dbReference>
<reference evidence="8" key="1">
    <citation type="journal article" date="1997" name="Nucleic Acids Res.">
        <title>tRNAscan-SE: a program for improved detection of transfer RNA genes in genomic sequence.</title>
        <authorList>
            <person name="Lowe T.M."/>
            <person name="Eddy S.R."/>
        </authorList>
    </citation>
    <scope>NUCLEOTIDE SEQUENCE [LARGE SCALE GENOMIC DNA]</scope>
    <source>
        <strain evidence="8">r\DH55</strain>
    </source>
</reference>
<dbReference type="RefSeq" id="XP_010439599.1">
    <property type="nucleotide sequence ID" value="XM_010441297.2"/>
</dbReference>
<evidence type="ECO:0000256" key="3">
    <source>
        <dbReference type="ARBA" id="ARBA00023015"/>
    </source>
</evidence>
<keyword evidence="5" id="KW-0539">Nucleus</keyword>
<evidence type="ECO:0000256" key="5">
    <source>
        <dbReference type="ARBA" id="ARBA00023242"/>
    </source>
</evidence>
<dbReference type="PANTHER" id="PTHR13218:SF8">
    <property type="entry name" value="TRANSCRIPTION INITIATION FACTOR TFIID SUBUNIT 11"/>
    <property type="match status" value="1"/>
</dbReference>
<name>A0ABM0UDK5_CAMSA</name>
<evidence type="ECO:0000256" key="6">
    <source>
        <dbReference type="SAM" id="MobiDB-lite"/>
    </source>
</evidence>
<comment type="subcellular location">
    <subcellularLocation>
        <location evidence="1">Nucleus</location>
    </subcellularLocation>
</comment>
<dbReference type="Pfam" id="PF04719">
    <property type="entry name" value="TAFII28"/>
    <property type="match status" value="1"/>
</dbReference>
<feature type="domain" description="TAFII28-like protein" evidence="7">
    <location>
        <begin position="110"/>
        <end position="195"/>
    </location>
</feature>
<proteinExistence type="inferred from homology"/>
<dbReference type="GeneID" id="104723007"/>